<reference evidence="6" key="1">
    <citation type="submission" date="2021-01" db="EMBL/GenBank/DDBJ databases">
        <title>Whole genome shotgun sequence of Rhizocola hellebori NBRC 109834.</title>
        <authorList>
            <person name="Komaki H."/>
            <person name="Tamura T."/>
        </authorList>
    </citation>
    <scope>NUCLEOTIDE SEQUENCE</scope>
    <source>
        <strain evidence="6">NBRC 109834</strain>
    </source>
</reference>
<dbReference type="Gene3D" id="1.10.10.10">
    <property type="entry name" value="Winged helix-like DNA-binding domain superfamily/Winged helix DNA-binding domain"/>
    <property type="match status" value="1"/>
</dbReference>
<feature type="domain" description="Response regulatory" evidence="4">
    <location>
        <begin position="3"/>
        <end position="117"/>
    </location>
</feature>
<dbReference type="Pfam" id="PF00072">
    <property type="entry name" value="Response_reg"/>
    <property type="match status" value="1"/>
</dbReference>
<evidence type="ECO:0000259" key="4">
    <source>
        <dbReference type="PROSITE" id="PS50110"/>
    </source>
</evidence>
<dbReference type="InterPro" id="IPR039420">
    <property type="entry name" value="WalR-like"/>
</dbReference>
<dbReference type="Pfam" id="PF00486">
    <property type="entry name" value="Trans_reg_C"/>
    <property type="match status" value="1"/>
</dbReference>
<keyword evidence="2" id="KW-0597">Phosphoprotein</keyword>
<dbReference type="GO" id="GO:0005829">
    <property type="term" value="C:cytosol"/>
    <property type="evidence" value="ECO:0007669"/>
    <property type="project" value="TreeGrafter"/>
</dbReference>
<dbReference type="InterPro" id="IPR001867">
    <property type="entry name" value="OmpR/PhoB-type_DNA-bd"/>
</dbReference>
<comment type="caution">
    <text evidence="6">The sequence shown here is derived from an EMBL/GenBank/DDBJ whole genome shotgun (WGS) entry which is preliminary data.</text>
</comment>
<dbReference type="InterPro" id="IPR001789">
    <property type="entry name" value="Sig_transdc_resp-reg_receiver"/>
</dbReference>
<keyword evidence="1 3" id="KW-0238">DNA-binding</keyword>
<dbReference type="GO" id="GO:0000156">
    <property type="term" value="F:phosphorelay response regulator activity"/>
    <property type="evidence" value="ECO:0007669"/>
    <property type="project" value="TreeGrafter"/>
</dbReference>
<evidence type="ECO:0000313" key="7">
    <source>
        <dbReference type="Proteomes" id="UP000612899"/>
    </source>
</evidence>
<dbReference type="CDD" id="cd00383">
    <property type="entry name" value="trans_reg_C"/>
    <property type="match status" value="1"/>
</dbReference>
<dbReference type="Gene3D" id="3.40.50.2300">
    <property type="match status" value="1"/>
</dbReference>
<dbReference type="Proteomes" id="UP000612899">
    <property type="component" value="Unassembled WGS sequence"/>
</dbReference>
<dbReference type="GO" id="GO:0006355">
    <property type="term" value="P:regulation of DNA-templated transcription"/>
    <property type="evidence" value="ECO:0007669"/>
    <property type="project" value="InterPro"/>
</dbReference>
<evidence type="ECO:0000259" key="5">
    <source>
        <dbReference type="PROSITE" id="PS51755"/>
    </source>
</evidence>
<evidence type="ECO:0000256" key="3">
    <source>
        <dbReference type="PROSITE-ProRule" id="PRU01091"/>
    </source>
</evidence>
<gene>
    <name evidence="6" type="ORF">Rhe02_86540</name>
</gene>
<dbReference type="InterPro" id="IPR036388">
    <property type="entry name" value="WH-like_DNA-bd_sf"/>
</dbReference>
<dbReference type="PROSITE" id="PS50110">
    <property type="entry name" value="RESPONSE_REGULATORY"/>
    <property type="match status" value="1"/>
</dbReference>
<proteinExistence type="predicted"/>
<dbReference type="CDD" id="cd17574">
    <property type="entry name" value="REC_OmpR"/>
    <property type="match status" value="1"/>
</dbReference>
<dbReference type="GO" id="GO:0032993">
    <property type="term" value="C:protein-DNA complex"/>
    <property type="evidence" value="ECO:0007669"/>
    <property type="project" value="TreeGrafter"/>
</dbReference>
<sequence length="221" mass="24663">MVRILVVDDEPRICRFVSRALERDGHAVTVAGTGAEAIRLAAEEDYALVVLDLILPGLSGLDVLKAILAEQPGQRVLMLSAIGDVATKVECFRHGAVDYLAKPFAVAELVARVRIRAAEPPAVSFRRWLNAGPVSLDLQRRTATVDGRHIELSQREFVLLHHLMQRADRVCRREDLLAEVWGYTFDTSSNVLDVYIRRLRAKLDPNCIETVRNAGYCFTSN</sequence>
<keyword evidence="7" id="KW-1185">Reference proteome</keyword>
<evidence type="ECO:0000256" key="2">
    <source>
        <dbReference type="PROSITE-ProRule" id="PRU00169"/>
    </source>
</evidence>
<dbReference type="AlphaFoldDB" id="A0A8J3VLF1"/>
<dbReference type="PANTHER" id="PTHR48111">
    <property type="entry name" value="REGULATOR OF RPOS"/>
    <property type="match status" value="1"/>
</dbReference>
<organism evidence="6 7">
    <name type="scientific">Rhizocola hellebori</name>
    <dbReference type="NCBI Taxonomy" id="1392758"/>
    <lineage>
        <taxon>Bacteria</taxon>
        <taxon>Bacillati</taxon>
        <taxon>Actinomycetota</taxon>
        <taxon>Actinomycetes</taxon>
        <taxon>Micromonosporales</taxon>
        <taxon>Micromonosporaceae</taxon>
        <taxon>Rhizocola</taxon>
    </lineage>
</organism>
<feature type="domain" description="OmpR/PhoB-type" evidence="5">
    <location>
        <begin position="126"/>
        <end position="220"/>
    </location>
</feature>
<dbReference type="PROSITE" id="PS51755">
    <property type="entry name" value="OMPR_PHOB"/>
    <property type="match status" value="1"/>
</dbReference>
<protein>
    <submittedName>
        <fullName evidence="6">DNA-binding response regulator</fullName>
    </submittedName>
</protein>
<dbReference type="SMART" id="SM00862">
    <property type="entry name" value="Trans_reg_C"/>
    <property type="match status" value="1"/>
</dbReference>
<evidence type="ECO:0000313" key="6">
    <source>
        <dbReference type="EMBL" id="GIH10587.1"/>
    </source>
</evidence>
<dbReference type="GO" id="GO:0000976">
    <property type="term" value="F:transcription cis-regulatory region binding"/>
    <property type="evidence" value="ECO:0007669"/>
    <property type="project" value="TreeGrafter"/>
</dbReference>
<accession>A0A8J3VLF1</accession>
<feature type="modified residue" description="4-aspartylphosphate" evidence="2">
    <location>
        <position position="52"/>
    </location>
</feature>
<dbReference type="InterPro" id="IPR011006">
    <property type="entry name" value="CheY-like_superfamily"/>
</dbReference>
<dbReference type="RefSeq" id="WP_203914301.1">
    <property type="nucleotide sequence ID" value="NZ_BONY01000099.1"/>
</dbReference>
<feature type="DNA-binding region" description="OmpR/PhoB-type" evidence="3">
    <location>
        <begin position="126"/>
        <end position="220"/>
    </location>
</feature>
<evidence type="ECO:0000256" key="1">
    <source>
        <dbReference type="ARBA" id="ARBA00023125"/>
    </source>
</evidence>
<dbReference type="EMBL" id="BONY01000099">
    <property type="protein sequence ID" value="GIH10587.1"/>
    <property type="molecule type" value="Genomic_DNA"/>
</dbReference>
<dbReference type="SMART" id="SM00448">
    <property type="entry name" value="REC"/>
    <property type="match status" value="1"/>
</dbReference>
<name>A0A8J3VLF1_9ACTN</name>
<dbReference type="PANTHER" id="PTHR48111:SF38">
    <property type="entry name" value="TWO-COMPONENT RESPONSE REGULATOR"/>
    <property type="match status" value="1"/>
</dbReference>
<dbReference type="SUPFAM" id="SSF52172">
    <property type="entry name" value="CheY-like"/>
    <property type="match status" value="1"/>
</dbReference>